<organism evidence="1 2">
    <name type="scientific">Striga asiatica</name>
    <name type="common">Asiatic witchweed</name>
    <name type="synonym">Buchnera asiatica</name>
    <dbReference type="NCBI Taxonomy" id="4170"/>
    <lineage>
        <taxon>Eukaryota</taxon>
        <taxon>Viridiplantae</taxon>
        <taxon>Streptophyta</taxon>
        <taxon>Embryophyta</taxon>
        <taxon>Tracheophyta</taxon>
        <taxon>Spermatophyta</taxon>
        <taxon>Magnoliopsida</taxon>
        <taxon>eudicotyledons</taxon>
        <taxon>Gunneridae</taxon>
        <taxon>Pentapetalae</taxon>
        <taxon>asterids</taxon>
        <taxon>lamiids</taxon>
        <taxon>Lamiales</taxon>
        <taxon>Orobanchaceae</taxon>
        <taxon>Buchnereae</taxon>
        <taxon>Striga</taxon>
    </lineage>
</organism>
<name>A0A5A7RF54_STRAF</name>
<dbReference type="AlphaFoldDB" id="A0A5A7RF54"/>
<protein>
    <submittedName>
        <fullName evidence="1">Ubiquitin-protein ligase 7</fullName>
    </submittedName>
</protein>
<proteinExistence type="predicted"/>
<evidence type="ECO:0000313" key="1">
    <source>
        <dbReference type="EMBL" id="GER55815.1"/>
    </source>
</evidence>
<dbReference type="OrthoDB" id="10631493at2759"/>
<reference evidence="2" key="1">
    <citation type="journal article" date="2019" name="Curr. Biol.">
        <title>Genome Sequence of Striga asiatica Provides Insight into the Evolution of Plant Parasitism.</title>
        <authorList>
            <person name="Yoshida S."/>
            <person name="Kim S."/>
            <person name="Wafula E.K."/>
            <person name="Tanskanen J."/>
            <person name="Kim Y.M."/>
            <person name="Honaas L."/>
            <person name="Yang Z."/>
            <person name="Spallek T."/>
            <person name="Conn C.E."/>
            <person name="Ichihashi Y."/>
            <person name="Cheong K."/>
            <person name="Cui S."/>
            <person name="Der J.P."/>
            <person name="Gundlach H."/>
            <person name="Jiao Y."/>
            <person name="Hori C."/>
            <person name="Ishida J.K."/>
            <person name="Kasahara H."/>
            <person name="Kiba T."/>
            <person name="Kim M.S."/>
            <person name="Koo N."/>
            <person name="Laohavisit A."/>
            <person name="Lee Y.H."/>
            <person name="Lumba S."/>
            <person name="McCourt P."/>
            <person name="Mortimer J.C."/>
            <person name="Mutuku J.M."/>
            <person name="Nomura T."/>
            <person name="Sasaki-Sekimoto Y."/>
            <person name="Seto Y."/>
            <person name="Wang Y."/>
            <person name="Wakatake T."/>
            <person name="Sakakibara H."/>
            <person name="Demura T."/>
            <person name="Yamaguchi S."/>
            <person name="Yoneyama K."/>
            <person name="Manabe R.I."/>
            <person name="Nelson D.C."/>
            <person name="Schulman A.H."/>
            <person name="Timko M.P."/>
            <person name="dePamphilis C.W."/>
            <person name="Choi D."/>
            <person name="Shirasu K."/>
        </authorList>
    </citation>
    <scope>NUCLEOTIDE SEQUENCE [LARGE SCALE GENOMIC DNA]</scope>
    <source>
        <strain evidence="2">cv. UVA1</strain>
    </source>
</reference>
<gene>
    <name evidence="1" type="ORF">STAS_33504</name>
</gene>
<comment type="caution">
    <text evidence="1">The sequence shown here is derived from an EMBL/GenBank/DDBJ whole genome shotgun (WGS) entry which is preliminary data.</text>
</comment>
<evidence type="ECO:0000313" key="2">
    <source>
        <dbReference type="Proteomes" id="UP000325081"/>
    </source>
</evidence>
<keyword evidence="2" id="KW-1185">Reference proteome</keyword>
<dbReference type="GO" id="GO:0016874">
    <property type="term" value="F:ligase activity"/>
    <property type="evidence" value="ECO:0007669"/>
    <property type="project" value="UniProtKB-KW"/>
</dbReference>
<dbReference type="EMBL" id="BKCP01012181">
    <property type="protein sequence ID" value="GER55815.1"/>
    <property type="molecule type" value="Genomic_DNA"/>
</dbReference>
<accession>A0A5A7RF54</accession>
<sequence length="192" mass="21460">MRIGSRIVRWLHTNKTPLRDLGGGGGVPRTITLIPMAAMDKIMPSGIHRKVMRAIKGVGLCTKRPSWNIIGDKSSFLGSGAAQIGQTWPEFPHDLHPLVGPDEHARFPHEARGPARARLLQLSPEHPIRAQILLTKMLHHDPRARGHHALPTERVENAPCVGIHVLRVKPWQNRPGRELDFTDFEAREGDED</sequence>
<keyword evidence="1" id="KW-0436">Ligase</keyword>
<dbReference type="Proteomes" id="UP000325081">
    <property type="component" value="Unassembled WGS sequence"/>
</dbReference>